<sequence>MMGGAYENLSTMLDSSGNAVPEAMANAAKSSFQNGSMLLRSKFPSLKDGWVKLDDGEFPNEKEPEKRSENVNNWKDYMEFRGLSPTSVAPFILHNVLSVFQMLKELGITSGKKLVYMLGAEIEMNMVPVFGELAFLLPDLDLTLVMISPSVKKICKQANDFPNSIISKGRREGINTYIYEFDPSHFGRVQIGLQPSIDLFHEEKENISCDAAVALNAGIVSYQTWIHTFALIVQHDIPFAASDHSISILHNLTEAAIPGYAQMYMPKFELKRYETKLNPFHCPVTRDIGIMTLPNVNNGYLFICRGCET</sequence>
<dbReference type="Pfam" id="PF20179">
    <property type="entry name" value="MSS51_C"/>
    <property type="match status" value="1"/>
</dbReference>
<dbReference type="EMBL" id="JALLPJ020000240">
    <property type="protein sequence ID" value="KAL3797798.1"/>
    <property type="molecule type" value="Genomic_DNA"/>
</dbReference>
<dbReference type="PANTHER" id="PTHR47570:SF1">
    <property type="entry name" value="ZINC ION BINDING PROTEIN"/>
    <property type="match status" value="1"/>
</dbReference>
<feature type="domain" description="Mitochondrial splicing suppressor 51-like C-terminal" evidence="1">
    <location>
        <begin position="98"/>
        <end position="286"/>
    </location>
</feature>
<keyword evidence="3" id="KW-1185">Reference proteome</keyword>
<dbReference type="Proteomes" id="UP001530400">
    <property type="component" value="Unassembled WGS sequence"/>
</dbReference>
<evidence type="ECO:0000313" key="3">
    <source>
        <dbReference type="Proteomes" id="UP001530400"/>
    </source>
</evidence>
<dbReference type="PANTHER" id="PTHR47570">
    <property type="entry name" value="ZINC ION BINDING PROTEIN"/>
    <property type="match status" value="1"/>
</dbReference>
<organism evidence="2 3">
    <name type="scientific">Cyclotella atomus</name>
    <dbReference type="NCBI Taxonomy" id="382360"/>
    <lineage>
        <taxon>Eukaryota</taxon>
        <taxon>Sar</taxon>
        <taxon>Stramenopiles</taxon>
        <taxon>Ochrophyta</taxon>
        <taxon>Bacillariophyta</taxon>
        <taxon>Coscinodiscophyceae</taxon>
        <taxon>Thalassiosirophycidae</taxon>
        <taxon>Stephanodiscales</taxon>
        <taxon>Stephanodiscaceae</taxon>
        <taxon>Cyclotella</taxon>
    </lineage>
</organism>
<accession>A0ABD3QBQ4</accession>
<reference evidence="2 3" key="1">
    <citation type="submission" date="2024-10" db="EMBL/GenBank/DDBJ databases">
        <title>Updated reference genomes for cyclostephanoid diatoms.</title>
        <authorList>
            <person name="Roberts W.R."/>
            <person name="Alverson A.J."/>
        </authorList>
    </citation>
    <scope>NUCLEOTIDE SEQUENCE [LARGE SCALE GENOMIC DNA]</scope>
    <source>
        <strain evidence="2 3">AJA010-31</strain>
    </source>
</reference>
<protein>
    <recommendedName>
        <fullName evidence="1">Mitochondrial splicing suppressor 51-like C-terminal domain-containing protein</fullName>
    </recommendedName>
</protein>
<proteinExistence type="predicted"/>
<dbReference type="InterPro" id="IPR046824">
    <property type="entry name" value="Mss51-like_C"/>
</dbReference>
<comment type="caution">
    <text evidence="2">The sequence shown here is derived from an EMBL/GenBank/DDBJ whole genome shotgun (WGS) entry which is preliminary data.</text>
</comment>
<dbReference type="AlphaFoldDB" id="A0ABD3QBQ4"/>
<gene>
    <name evidence="2" type="ORF">ACHAWO_000415</name>
</gene>
<name>A0ABD3QBQ4_9STRA</name>
<evidence type="ECO:0000313" key="2">
    <source>
        <dbReference type="EMBL" id="KAL3797798.1"/>
    </source>
</evidence>
<evidence type="ECO:0000259" key="1">
    <source>
        <dbReference type="Pfam" id="PF20179"/>
    </source>
</evidence>